<keyword evidence="1" id="KW-1133">Transmembrane helix</keyword>
<feature type="transmembrane region" description="Helical" evidence="1">
    <location>
        <begin position="41"/>
        <end position="59"/>
    </location>
</feature>
<dbReference type="Proteomes" id="UP000366872">
    <property type="component" value="Unassembled WGS sequence"/>
</dbReference>
<protein>
    <recommendedName>
        <fullName evidence="2">NERD domain-containing protein</fullName>
    </recommendedName>
</protein>
<gene>
    <name evidence="3" type="ORF">PDESU_04443</name>
</gene>
<keyword evidence="1" id="KW-0812">Transmembrane</keyword>
<dbReference type="AlphaFoldDB" id="A0A6C2U8Y6"/>
<dbReference type="InterPro" id="IPR011528">
    <property type="entry name" value="NERD"/>
</dbReference>
<accession>A0A6C2U8Y6</accession>
<evidence type="ECO:0000313" key="4">
    <source>
        <dbReference type="Proteomes" id="UP000366872"/>
    </source>
</evidence>
<dbReference type="Pfam" id="PF08378">
    <property type="entry name" value="NERD"/>
    <property type="match status" value="1"/>
</dbReference>
<reference evidence="3 4" key="1">
    <citation type="submission" date="2019-04" db="EMBL/GenBank/DDBJ databases">
        <authorList>
            <person name="Van Vliet M D."/>
        </authorList>
    </citation>
    <scope>NUCLEOTIDE SEQUENCE [LARGE SCALE GENOMIC DNA]</scope>
    <source>
        <strain evidence="3 4">F1</strain>
    </source>
</reference>
<dbReference type="RefSeq" id="WP_136081423.1">
    <property type="nucleotide sequence ID" value="NZ_CAAHFG010000003.1"/>
</dbReference>
<evidence type="ECO:0000256" key="1">
    <source>
        <dbReference type="SAM" id="Phobius"/>
    </source>
</evidence>
<proteinExistence type="predicted"/>
<evidence type="ECO:0000259" key="2">
    <source>
        <dbReference type="PROSITE" id="PS50965"/>
    </source>
</evidence>
<dbReference type="PROSITE" id="PS50965">
    <property type="entry name" value="NERD"/>
    <property type="match status" value="1"/>
</dbReference>
<dbReference type="EMBL" id="CAAHFG010000003">
    <property type="protein sequence ID" value="VGO15856.1"/>
    <property type="molecule type" value="Genomic_DNA"/>
</dbReference>
<name>A0A6C2U8Y6_PONDE</name>
<sequence length="287" mass="32310">MNLLRKLLLERKGRRPPFLKAPLNAPGASLREQLDEKVDSFAMGLVSGPAALLAATGLIPLLKSITSLFILYTVVLAVWLGWLLFKGRKLLEEIRTTRLGYLGEVLVGQELERTRLRGCSVYHDIIDDKPKFNIDHVLIGEVGVMVFETKARSKPLKGDVSIKYQDGHLLFPNGYKSTNELNQAKRNGKHIQKLLLQLINDSNKASLRKFTAKNPVPLETCLVFPGWHADYQSAFGSGVNLSNDKMLFNFVSSQCAQHQRLSQKEAADLNEVFDKYLRSKKEHLIEV</sequence>
<keyword evidence="1" id="KW-0472">Membrane</keyword>
<evidence type="ECO:0000313" key="3">
    <source>
        <dbReference type="EMBL" id="VGO15856.1"/>
    </source>
</evidence>
<organism evidence="3 4">
    <name type="scientific">Pontiella desulfatans</name>
    <dbReference type="NCBI Taxonomy" id="2750659"/>
    <lineage>
        <taxon>Bacteria</taxon>
        <taxon>Pseudomonadati</taxon>
        <taxon>Kiritimatiellota</taxon>
        <taxon>Kiritimatiellia</taxon>
        <taxon>Kiritimatiellales</taxon>
        <taxon>Pontiellaceae</taxon>
        <taxon>Pontiella</taxon>
    </lineage>
</organism>
<feature type="domain" description="NERD" evidence="2">
    <location>
        <begin position="99"/>
        <end position="214"/>
    </location>
</feature>
<feature type="transmembrane region" description="Helical" evidence="1">
    <location>
        <begin position="65"/>
        <end position="85"/>
    </location>
</feature>
<keyword evidence="4" id="KW-1185">Reference proteome</keyword>